<feature type="coiled-coil region" evidence="8">
    <location>
        <begin position="150"/>
        <end position="177"/>
    </location>
</feature>
<dbReference type="GO" id="GO:0043565">
    <property type="term" value="F:sequence-specific DNA binding"/>
    <property type="evidence" value="ECO:0007669"/>
    <property type="project" value="InterPro"/>
</dbReference>
<feature type="region of interest" description="Disordered" evidence="9">
    <location>
        <begin position="117"/>
        <end position="140"/>
    </location>
</feature>
<keyword evidence="3" id="KW-0805">Transcription regulation</keyword>
<dbReference type="PANTHER" id="PTHR10015:SF427">
    <property type="entry name" value="HEAT SHOCK FACTOR PROTEIN"/>
    <property type="match status" value="1"/>
</dbReference>
<reference evidence="11 12" key="1">
    <citation type="journal article" date="2015" name="Genome Biol.">
        <title>Comparative genomics of Steinernema reveals deeply conserved gene regulatory networks.</title>
        <authorList>
            <person name="Dillman A.R."/>
            <person name="Macchietto M."/>
            <person name="Porter C.F."/>
            <person name="Rogers A."/>
            <person name="Williams B."/>
            <person name="Antoshechkin I."/>
            <person name="Lee M.M."/>
            <person name="Goodwin Z."/>
            <person name="Lu X."/>
            <person name="Lewis E.E."/>
            <person name="Goodrich-Blair H."/>
            <person name="Stock S.P."/>
            <person name="Adams B.J."/>
            <person name="Sternberg P.W."/>
            <person name="Mortazavi A."/>
        </authorList>
    </citation>
    <scope>NUCLEOTIDE SEQUENCE [LARGE SCALE GENOMIC DNA]</scope>
    <source>
        <strain evidence="11 12">ALL</strain>
    </source>
</reference>
<evidence type="ECO:0000313" key="12">
    <source>
        <dbReference type="Proteomes" id="UP000298663"/>
    </source>
</evidence>
<sequence>MDENQVTYTEDRIPVFLSKMWTILENPENSGVVCWDDSGFSFHILDQFQFSKNVLPRYFKHSNLNSLVRQLNMYGFRKMTPLERSGVTGRNYEDQLEFSHPYFIRGKPEYLRFIKRKSSGKQKEQAPPEEVVNKGSTSGSAMVKVPARDLSAVLQEVRQLRDKQNKMNERMSILNEQNETLWTEVATIRKKHQKQEQIVNKLVQFLVALVNPSNPGKRLAKRPLLAIEETTPPKQRRTSSMGPSSSSSSMDSSSITDKLQILERLQKECPMSPSSPPWPSSSRQGNNNQYGFYRSNFPQVAIPEELQNTCQDFGPAVEEIPVTSVNCVNPQVVNPVRTRPPSAVVNQMPPQMPSAAQYQAPAQYQQQQPQQFTEVIVPQEIRQGLPAQDNNGLVTYTNGDPNLSNLADIDDLNEYLTGIDRQIDNCRDQIGNTWNSLDYDYDFDGNNQFEPIDRHNRLMMLEGPHSEEPGTPQLLTPTGGSPANDHMLGLEL</sequence>
<feature type="compositionally biased region" description="Low complexity" evidence="9">
    <location>
        <begin position="239"/>
        <end position="254"/>
    </location>
</feature>
<dbReference type="GO" id="GO:0003700">
    <property type="term" value="F:DNA-binding transcription factor activity"/>
    <property type="evidence" value="ECO:0007669"/>
    <property type="project" value="InterPro"/>
</dbReference>
<evidence type="ECO:0000256" key="2">
    <source>
        <dbReference type="ARBA" id="ARBA00006403"/>
    </source>
</evidence>
<dbReference type="SMART" id="SM00415">
    <property type="entry name" value="HSF"/>
    <property type="match status" value="1"/>
</dbReference>
<dbReference type="AlphaFoldDB" id="A0A4U5LTB2"/>
<dbReference type="SUPFAM" id="SSF46785">
    <property type="entry name" value="Winged helix' DNA-binding domain"/>
    <property type="match status" value="1"/>
</dbReference>
<proteinExistence type="inferred from homology"/>
<keyword evidence="12" id="KW-1185">Reference proteome</keyword>
<reference evidence="11 12" key="2">
    <citation type="journal article" date="2019" name="G3 (Bethesda)">
        <title>Hybrid Assembly of the Genome of the Entomopathogenic Nematode Steinernema carpocapsae Identifies the X-Chromosome.</title>
        <authorList>
            <person name="Serra L."/>
            <person name="Macchietto M."/>
            <person name="Macias-Munoz A."/>
            <person name="McGill C.J."/>
            <person name="Rodriguez I.M."/>
            <person name="Rodriguez B."/>
            <person name="Murad R."/>
            <person name="Mortazavi A."/>
        </authorList>
    </citation>
    <scope>NUCLEOTIDE SEQUENCE [LARGE SCALE GENOMIC DNA]</scope>
    <source>
        <strain evidence="11 12">ALL</strain>
    </source>
</reference>
<comment type="similarity">
    <text evidence="2 7">Belongs to the HSF family.</text>
</comment>
<dbReference type="InterPro" id="IPR000232">
    <property type="entry name" value="HSF_DNA-bd"/>
</dbReference>
<dbReference type="InterPro" id="IPR036388">
    <property type="entry name" value="WH-like_DNA-bd_sf"/>
</dbReference>
<dbReference type="OrthoDB" id="60033at2759"/>
<accession>A0A4U5LTB2</accession>
<keyword evidence="6" id="KW-0539">Nucleus</keyword>
<evidence type="ECO:0000313" key="11">
    <source>
        <dbReference type="EMBL" id="TKR59300.1"/>
    </source>
</evidence>
<keyword evidence="5" id="KW-0804">Transcription</keyword>
<dbReference type="EMBL" id="AZBU02000012">
    <property type="protein sequence ID" value="TKR59300.1"/>
    <property type="molecule type" value="Genomic_DNA"/>
</dbReference>
<dbReference type="InterPro" id="IPR036390">
    <property type="entry name" value="WH_DNA-bd_sf"/>
</dbReference>
<name>A0A4U5LTB2_STECR</name>
<keyword evidence="4" id="KW-0238">DNA-binding</keyword>
<evidence type="ECO:0000256" key="6">
    <source>
        <dbReference type="ARBA" id="ARBA00023242"/>
    </source>
</evidence>
<feature type="region of interest" description="Disordered" evidence="9">
    <location>
        <begin position="464"/>
        <end position="492"/>
    </location>
</feature>
<dbReference type="Proteomes" id="UP000298663">
    <property type="component" value="Unassembled WGS sequence"/>
</dbReference>
<evidence type="ECO:0000256" key="5">
    <source>
        <dbReference type="ARBA" id="ARBA00023163"/>
    </source>
</evidence>
<dbReference type="Pfam" id="PF00447">
    <property type="entry name" value="HSF_DNA-bind"/>
    <property type="match status" value="1"/>
</dbReference>
<evidence type="ECO:0000259" key="10">
    <source>
        <dbReference type="SMART" id="SM00415"/>
    </source>
</evidence>
<dbReference type="PRINTS" id="PR00056">
    <property type="entry name" value="HSFDOMAIN"/>
</dbReference>
<comment type="subcellular location">
    <subcellularLocation>
        <location evidence="1">Nucleus</location>
    </subcellularLocation>
</comment>
<protein>
    <recommendedName>
        <fullName evidence="10">HSF-type DNA-binding domain-containing protein</fullName>
    </recommendedName>
</protein>
<dbReference type="PANTHER" id="PTHR10015">
    <property type="entry name" value="HEAT SHOCK TRANSCRIPTION FACTOR"/>
    <property type="match status" value="1"/>
</dbReference>
<evidence type="ECO:0000256" key="1">
    <source>
        <dbReference type="ARBA" id="ARBA00004123"/>
    </source>
</evidence>
<evidence type="ECO:0000256" key="8">
    <source>
        <dbReference type="SAM" id="Coils"/>
    </source>
</evidence>
<feature type="region of interest" description="Disordered" evidence="9">
    <location>
        <begin position="217"/>
        <end position="255"/>
    </location>
</feature>
<evidence type="ECO:0000256" key="7">
    <source>
        <dbReference type="RuleBase" id="RU004020"/>
    </source>
</evidence>
<feature type="region of interest" description="Disordered" evidence="9">
    <location>
        <begin position="269"/>
        <end position="290"/>
    </location>
</feature>
<dbReference type="FunFam" id="1.10.10.10:FF:000027">
    <property type="entry name" value="Heat shock transcription factor 1"/>
    <property type="match status" value="1"/>
</dbReference>
<evidence type="ECO:0000256" key="4">
    <source>
        <dbReference type="ARBA" id="ARBA00023125"/>
    </source>
</evidence>
<gene>
    <name evidence="11" type="ORF">L596_028992</name>
</gene>
<comment type="caution">
    <text evidence="11">The sequence shown here is derived from an EMBL/GenBank/DDBJ whole genome shotgun (WGS) entry which is preliminary data.</text>
</comment>
<keyword evidence="8" id="KW-0175">Coiled coil</keyword>
<dbReference type="STRING" id="34508.A0A4U5LTB2"/>
<evidence type="ECO:0000256" key="3">
    <source>
        <dbReference type="ARBA" id="ARBA00023015"/>
    </source>
</evidence>
<organism evidence="11 12">
    <name type="scientific">Steinernema carpocapsae</name>
    <name type="common">Entomopathogenic nematode</name>
    <dbReference type="NCBI Taxonomy" id="34508"/>
    <lineage>
        <taxon>Eukaryota</taxon>
        <taxon>Metazoa</taxon>
        <taxon>Ecdysozoa</taxon>
        <taxon>Nematoda</taxon>
        <taxon>Chromadorea</taxon>
        <taxon>Rhabditida</taxon>
        <taxon>Tylenchina</taxon>
        <taxon>Panagrolaimomorpha</taxon>
        <taxon>Strongyloidoidea</taxon>
        <taxon>Steinernematidae</taxon>
        <taxon>Steinernema</taxon>
    </lineage>
</organism>
<dbReference type="Gene3D" id="1.10.10.10">
    <property type="entry name" value="Winged helix-like DNA-binding domain superfamily/Winged helix DNA-binding domain"/>
    <property type="match status" value="1"/>
</dbReference>
<feature type="domain" description="HSF-type DNA-binding" evidence="10">
    <location>
        <begin position="12"/>
        <end position="117"/>
    </location>
</feature>
<dbReference type="GO" id="GO:0005634">
    <property type="term" value="C:nucleus"/>
    <property type="evidence" value="ECO:0007669"/>
    <property type="project" value="UniProtKB-SubCell"/>
</dbReference>
<evidence type="ECO:0000256" key="9">
    <source>
        <dbReference type="SAM" id="MobiDB-lite"/>
    </source>
</evidence>